<feature type="compositionally biased region" description="Low complexity" evidence="4">
    <location>
        <begin position="427"/>
        <end position="461"/>
    </location>
</feature>
<keyword evidence="2" id="KW-0677">Repeat</keyword>
<feature type="compositionally biased region" description="Polar residues" evidence="4">
    <location>
        <begin position="378"/>
        <end position="396"/>
    </location>
</feature>
<dbReference type="AlphaFoldDB" id="A0A9P6PYK7"/>
<feature type="domain" description="Vps72/YL1 C-terminal" evidence="5">
    <location>
        <begin position="983"/>
        <end position="1012"/>
    </location>
</feature>
<evidence type="ECO:0000313" key="7">
    <source>
        <dbReference type="Proteomes" id="UP000807716"/>
    </source>
</evidence>
<dbReference type="SMART" id="SM00320">
    <property type="entry name" value="WD40"/>
    <property type="match status" value="7"/>
</dbReference>
<evidence type="ECO:0000256" key="2">
    <source>
        <dbReference type="ARBA" id="ARBA00022737"/>
    </source>
</evidence>
<dbReference type="PROSITE" id="PS00678">
    <property type="entry name" value="WD_REPEATS_1"/>
    <property type="match status" value="3"/>
</dbReference>
<feature type="region of interest" description="Disordered" evidence="4">
    <location>
        <begin position="257"/>
        <end position="281"/>
    </location>
</feature>
<feature type="repeat" description="WD" evidence="3">
    <location>
        <begin position="782"/>
        <end position="821"/>
    </location>
</feature>
<dbReference type="SMART" id="SM00993">
    <property type="entry name" value="YL1_C"/>
    <property type="match status" value="1"/>
</dbReference>
<dbReference type="InterPro" id="IPR036047">
    <property type="entry name" value="F-box-like_dom_sf"/>
</dbReference>
<dbReference type="PRINTS" id="PR00320">
    <property type="entry name" value="GPROTEINBRPT"/>
</dbReference>
<feature type="compositionally biased region" description="Acidic residues" evidence="4">
    <location>
        <begin position="151"/>
        <end position="165"/>
    </location>
</feature>
<feature type="repeat" description="WD" evidence="3">
    <location>
        <begin position="691"/>
        <end position="730"/>
    </location>
</feature>
<feature type="region of interest" description="Disordered" evidence="4">
    <location>
        <begin position="424"/>
        <end position="473"/>
    </location>
</feature>
<evidence type="ECO:0000256" key="1">
    <source>
        <dbReference type="ARBA" id="ARBA00022574"/>
    </source>
</evidence>
<sequence length="1034" mass="113776">MPGLSIGAPSPDEGYQEHDLIPRWLLEWPEDQRAELAVQLLRSVSPSTLSLAYRRLTPLIEYRDFLVLLPYELADAETLYHAALVSKAWNRCASDWSVWKALFLKRGWAANEDMINWYLKSSLQFWQLSMHPDYELPEVALEKRRAVEDLSDEGDGIDGDVDDDGDMAHTPSGPEDGTHDPAMLLGRFPKSIHDLPTDVLMEQISDEDEQFFTPVANSQQLQPICSSFGTTAHDDTLATSQFLEPLVDQDVATITASSTETADPKASSSSSSRAATFPRSNNPSSKYNRFLISPSNILPTIHRPRLPTYTLSGSFMAPPSILKRGLNRSTPPPIRIPPRVDAATSAPGLRPSKFFHQYSVPFMKASGFGSPAPISPVSPGSPTLPATTTDGSSPQPNKGLWNTIRHGVMGVSGVAPWQSLQPQRLMNSSGTTDHNHHSNNNSSSDESSPEGGTLSPTSPSHRNAHHSSHHRMFHSLSPSFPAWLSHLPSPLTHSSKHHREGGSGSTGPSAAAVVAAAAAAAAASARATDLCSASEVGGSRRFSIRRRDIPHAIPFGSPTAPAPSQVLGPDTMAIHQCMETQRPAVNWKYLYQQRKRLESNWAHGRHRAKELPGHKEGIYCIQFDEHKIVSGSRDNTIKVWDFATGECLRTYVGHGASVLCLQYDDDRIVSGSSDMSIIVWELDTGRILQRLTGHSDSVLNVRMEKDTVVSCSKDRTVKIWQAKDGTLVRTLVGHRAAVNAVQFSPEGSYNNLTGSGRLVVSASGDRTIRIWSFDTGECLRTLEDHERGIACIQFEGDTVISGSSDQTIKIWDLARGECLKTLEGHKDLVRTLQFHKGRIISGGYDETIKIWDQATGALLVDLQGGHAHRIFKLQFNDSKIVSCSQDQKDEQEEDRTGASSVSTPASPNSASSGSTGTIDQPGRPLVLNMAHTHKGFKRHGWHGSKKTKNFKQIITMEKSKEWKPNTPTFWNIEALPSMIPPKKYCDITGLEARYTDPKTRLRYHSVEVYQLIKNQPIGVVQLYLGLRNAAVVLK</sequence>
<feature type="region of interest" description="Disordered" evidence="4">
    <location>
        <begin position="151"/>
        <end position="182"/>
    </location>
</feature>
<dbReference type="PROSITE" id="PS50294">
    <property type="entry name" value="WD_REPEATS_REGION"/>
    <property type="match status" value="6"/>
</dbReference>
<keyword evidence="7" id="KW-1185">Reference proteome</keyword>
<evidence type="ECO:0000256" key="3">
    <source>
        <dbReference type="PROSITE-ProRule" id="PRU00221"/>
    </source>
</evidence>
<dbReference type="Gene3D" id="1.20.1280.50">
    <property type="match status" value="1"/>
</dbReference>
<dbReference type="InterPro" id="IPR019775">
    <property type="entry name" value="WD40_repeat_CS"/>
</dbReference>
<organism evidence="6 7">
    <name type="scientific">Actinomortierella ambigua</name>
    <dbReference type="NCBI Taxonomy" id="1343610"/>
    <lineage>
        <taxon>Eukaryota</taxon>
        <taxon>Fungi</taxon>
        <taxon>Fungi incertae sedis</taxon>
        <taxon>Mucoromycota</taxon>
        <taxon>Mortierellomycotina</taxon>
        <taxon>Mortierellomycetes</taxon>
        <taxon>Mortierellales</taxon>
        <taxon>Mortierellaceae</taxon>
        <taxon>Actinomortierella</taxon>
    </lineage>
</organism>
<dbReference type="Pfam" id="PF00400">
    <property type="entry name" value="WD40"/>
    <property type="match status" value="6"/>
</dbReference>
<dbReference type="Gene3D" id="2.130.10.10">
    <property type="entry name" value="YVTN repeat-like/Quinoprotein amine dehydrogenase"/>
    <property type="match status" value="2"/>
</dbReference>
<keyword evidence="1 3" id="KW-0853">WD repeat</keyword>
<feature type="region of interest" description="Disordered" evidence="4">
    <location>
        <begin position="373"/>
        <end position="402"/>
    </location>
</feature>
<dbReference type="InterPro" id="IPR020472">
    <property type="entry name" value="WD40_PAC1"/>
</dbReference>
<reference evidence="6" key="1">
    <citation type="journal article" date="2020" name="Fungal Divers.">
        <title>Resolving the Mortierellaceae phylogeny through synthesis of multi-gene phylogenetics and phylogenomics.</title>
        <authorList>
            <person name="Vandepol N."/>
            <person name="Liber J."/>
            <person name="Desiro A."/>
            <person name="Na H."/>
            <person name="Kennedy M."/>
            <person name="Barry K."/>
            <person name="Grigoriev I.V."/>
            <person name="Miller A.N."/>
            <person name="O'Donnell K."/>
            <person name="Stajich J.E."/>
            <person name="Bonito G."/>
        </authorList>
    </citation>
    <scope>NUCLEOTIDE SEQUENCE</scope>
    <source>
        <strain evidence="6">BC1065</strain>
    </source>
</reference>
<dbReference type="CDD" id="cd00200">
    <property type="entry name" value="WD40"/>
    <property type="match status" value="1"/>
</dbReference>
<feature type="repeat" description="WD" evidence="3">
    <location>
        <begin position="731"/>
        <end position="781"/>
    </location>
</feature>
<dbReference type="SUPFAM" id="SSF81383">
    <property type="entry name" value="F-box domain"/>
    <property type="match status" value="1"/>
</dbReference>
<dbReference type="PROSITE" id="PS50082">
    <property type="entry name" value="WD_REPEATS_2"/>
    <property type="match status" value="6"/>
</dbReference>
<gene>
    <name evidence="6" type="ORF">DFQ27_005517</name>
</gene>
<feature type="repeat" description="WD" evidence="3">
    <location>
        <begin position="611"/>
        <end position="650"/>
    </location>
</feature>
<accession>A0A9P6PYK7</accession>
<name>A0A9P6PYK7_9FUNG</name>
<evidence type="ECO:0000313" key="6">
    <source>
        <dbReference type="EMBL" id="KAG0256762.1"/>
    </source>
</evidence>
<dbReference type="Pfam" id="PF08265">
    <property type="entry name" value="YL1_C"/>
    <property type="match status" value="1"/>
</dbReference>
<dbReference type="InterPro" id="IPR036322">
    <property type="entry name" value="WD40_repeat_dom_sf"/>
</dbReference>
<feature type="repeat" description="WD" evidence="3">
    <location>
        <begin position="822"/>
        <end position="861"/>
    </location>
</feature>
<dbReference type="SUPFAM" id="SSF50978">
    <property type="entry name" value="WD40 repeat-like"/>
    <property type="match status" value="1"/>
</dbReference>
<proteinExistence type="predicted"/>
<dbReference type="InterPro" id="IPR013272">
    <property type="entry name" value="Vps72/YL1_C"/>
</dbReference>
<feature type="repeat" description="WD" evidence="3">
    <location>
        <begin position="651"/>
        <end position="690"/>
    </location>
</feature>
<comment type="caution">
    <text evidence="6">The sequence shown here is derived from an EMBL/GenBank/DDBJ whole genome shotgun (WGS) entry which is preliminary data.</text>
</comment>
<dbReference type="Proteomes" id="UP000807716">
    <property type="component" value="Unassembled WGS sequence"/>
</dbReference>
<feature type="compositionally biased region" description="Basic residues" evidence="4">
    <location>
        <begin position="462"/>
        <end position="473"/>
    </location>
</feature>
<protein>
    <recommendedName>
        <fullName evidence="5">Vps72/YL1 C-terminal domain-containing protein</fullName>
    </recommendedName>
</protein>
<dbReference type="InterPro" id="IPR050995">
    <property type="entry name" value="WD-F-box_domain-protein"/>
</dbReference>
<evidence type="ECO:0000259" key="5">
    <source>
        <dbReference type="SMART" id="SM00993"/>
    </source>
</evidence>
<feature type="compositionally biased region" description="Polar residues" evidence="4">
    <location>
        <begin position="897"/>
        <end position="918"/>
    </location>
</feature>
<dbReference type="EMBL" id="JAAAJB010000394">
    <property type="protein sequence ID" value="KAG0256762.1"/>
    <property type="molecule type" value="Genomic_DNA"/>
</dbReference>
<dbReference type="PANTHER" id="PTHR14604:SF4">
    <property type="entry name" value="F-BOX DOMAIN-CONTAINING PROTEIN"/>
    <property type="match status" value="1"/>
</dbReference>
<dbReference type="OrthoDB" id="19711at2759"/>
<feature type="region of interest" description="Disordered" evidence="4">
    <location>
        <begin position="884"/>
        <end position="923"/>
    </location>
</feature>
<dbReference type="InterPro" id="IPR015943">
    <property type="entry name" value="WD40/YVTN_repeat-like_dom_sf"/>
</dbReference>
<dbReference type="InterPro" id="IPR001680">
    <property type="entry name" value="WD40_rpt"/>
</dbReference>
<evidence type="ECO:0000256" key="4">
    <source>
        <dbReference type="SAM" id="MobiDB-lite"/>
    </source>
</evidence>
<dbReference type="PANTHER" id="PTHR14604">
    <property type="entry name" value="WD40 REPEAT PF20"/>
    <property type="match status" value="1"/>
</dbReference>